<accession>A0ABW2JRC3</accession>
<dbReference type="SUPFAM" id="SSF54427">
    <property type="entry name" value="NTF2-like"/>
    <property type="match status" value="1"/>
</dbReference>
<protein>
    <submittedName>
        <fullName evidence="3">Nuclear transport factor 2 family protein</fullName>
    </submittedName>
</protein>
<keyword evidence="4" id="KW-1185">Reference proteome</keyword>
<dbReference type="RefSeq" id="WP_381835907.1">
    <property type="nucleotide sequence ID" value="NZ_JBHTCF010000014.1"/>
</dbReference>
<reference evidence="4" key="1">
    <citation type="journal article" date="2019" name="Int. J. Syst. Evol. Microbiol.">
        <title>The Global Catalogue of Microorganisms (GCM) 10K type strain sequencing project: providing services to taxonomists for standard genome sequencing and annotation.</title>
        <authorList>
            <consortium name="The Broad Institute Genomics Platform"/>
            <consortium name="The Broad Institute Genome Sequencing Center for Infectious Disease"/>
            <person name="Wu L."/>
            <person name="Ma J."/>
        </authorList>
    </citation>
    <scope>NUCLEOTIDE SEQUENCE [LARGE SCALE GENOMIC DNA]</scope>
    <source>
        <strain evidence="4">SYNS20</strain>
    </source>
</reference>
<dbReference type="InterPro" id="IPR032710">
    <property type="entry name" value="NTF2-like_dom_sf"/>
</dbReference>
<dbReference type="Gene3D" id="3.10.450.50">
    <property type="match status" value="1"/>
</dbReference>
<evidence type="ECO:0000259" key="2">
    <source>
        <dbReference type="Pfam" id="PF12680"/>
    </source>
</evidence>
<organism evidence="3 4">
    <name type="scientific">Streptomyces monticola</name>
    <dbReference type="NCBI Taxonomy" id="2666263"/>
    <lineage>
        <taxon>Bacteria</taxon>
        <taxon>Bacillati</taxon>
        <taxon>Actinomycetota</taxon>
        <taxon>Actinomycetes</taxon>
        <taxon>Kitasatosporales</taxon>
        <taxon>Streptomycetaceae</taxon>
        <taxon>Streptomyces</taxon>
    </lineage>
</organism>
<comment type="caution">
    <text evidence="3">The sequence shown here is derived from an EMBL/GenBank/DDBJ whole genome shotgun (WGS) entry which is preliminary data.</text>
</comment>
<dbReference type="InterPro" id="IPR037401">
    <property type="entry name" value="SnoaL-like"/>
</dbReference>
<sequence>MPHDRAHPHARVLAAVYEDLTSLVRYADQGIVLHPATRAVGPRDPDVIGVAAVLAWERGLIRASGGTLRMDVADIVADDHFGAVLGTLRARFPGGLCAQPFCGLWRFEDGRITEHWENIHDPARLAALTTPHTAGDGPRRTPSTERTYPDDLHHP</sequence>
<gene>
    <name evidence="3" type="ORF">ACFQVC_28580</name>
</gene>
<feature type="domain" description="SnoaL-like" evidence="2">
    <location>
        <begin position="19"/>
        <end position="115"/>
    </location>
</feature>
<dbReference type="Pfam" id="PF12680">
    <property type="entry name" value="SnoaL_2"/>
    <property type="match status" value="1"/>
</dbReference>
<evidence type="ECO:0000313" key="3">
    <source>
        <dbReference type="EMBL" id="MFC7308166.1"/>
    </source>
</evidence>
<evidence type="ECO:0000256" key="1">
    <source>
        <dbReference type="SAM" id="MobiDB-lite"/>
    </source>
</evidence>
<dbReference type="Proteomes" id="UP001596523">
    <property type="component" value="Unassembled WGS sequence"/>
</dbReference>
<feature type="region of interest" description="Disordered" evidence="1">
    <location>
        <begin position="129"/>
        <end position="155"/>
    </location>
</feature>
<proteinExistence type="predicted"/>
<name>A0ABW2JRC3_9ACTN</name>
<dbReference type="EMBL" id="JBHTCF010000014">
    <property type="protein sequence ID" value="MFC7308166.1"/>
    <property type="molecule type" value="Genomic_DNA"/>
</dbReference>
<feature type="compositionally biased region" description="Basic and acidic residues" evidence="1">
    <location>
        <begin position="137"/>
        <end position="155"/>
    </location>
</feature>
<evidence type="ECO:0000313" key="4">
    <source>
        <dbReference type="Proteomes" id="UP001596523"/>
    </source>
</evidence>